<dbReference type="Proteomes" id="UP000250043">
    <property type="component" value="Unassembled WGS sequence"/>
</dbReference>
<gene>
    <name evidence="2" type="ORF">OBBRIDRAFT_782023</name>
</gene>
<keyword evidence="1" id="KW-0472">Membrane</keyword>
<proteinExistence type="predicted"/>
<feature type="transmembrane region" description="Helical" evidence="1">
    <location>
        <begin position="266"/>
        <end position="284"/>
    </location>
</feature>
<keyword evidence="3" id="KW-1185">Reference proteome</keyword>
<dbReference type="OrthoDB" id="2637020at2759"/>
<dbReference type="AlphaFoldDB" id="A0A8E2ASJ7"/>
<reference evidence="2 3" key="1">
    <citation type="submission" date="2016-07" db="EMBL/GenBank/DDBJ databases">
        <title>Draft genome of the white-rot fungus Obba rivulosa 3A-2.</title>
        <authorList>
            <consortium name="DOE Joint Genome Institute"/>
            <person name="Miettinen O."/>
            <person name="Riley R."/>
            <person name="Acob R."/>
            <person name="Barry K."/>
            <person name="Cullen D."/>
            <person name="De Vries R."/>
            <person name="Hainaut M."/>
            <person name="Hatakka A."/>
            <person name="Henrissat B."/>
            <person name="Hilden K."/>
            <person name="Kuo R."/>
            <person name="Labutti K."/>
            <person name="Lipzen A."/>
            <person name="Makela M.R."/>
            <person name="Sandor L."/>
            <person name="Spatafora J.W."/>
            <person name="Grigoriev I.V."/>
            <person name="Hibbett D.S."/>
        </authorList>
    </citation>
    <scope>NUCLEOTIDE SEQUENCE [LARGE SCALE GENOMIC DNA]</scope>
    <source>
        <strain evidence="2 3">3A-2</strain>
    </source>
</reference>
<sequence>MADHTPYSVEYLREELILRPIIVSTGSLNLSIFMSHLVFDVLDWRPVMICITSDILAVGMDHYFDYGSSLVFARAAGDAAMMSTFAQARILLVFSTVLFIVALSCSPLLTWVAVATFFGPAFLWDVDLVQLFCRLNVKYLDKSYVKKPNDRTKLSIKRIPWIKALLDGVIRGCGTFAVVYSILASTAPARVYADWQMWTASEIIVWSTLNRACHSVMTDIRDFREDSEGRVPTIPVLLGSVRRAKVLLTIIHLFTLWIYIRNPYIVFASLYATVLVWILTPITPRRFYQLSFQSQTLVILMYYIVRLAPLPVAESVHSHRL</sequence>
<evidence type="ECO:0000313" key="3">
    <source>
        <dbReference type="Proteomes" id="UP000250043"/>
    </source>
</evidence>
<accession>A0A8E2ASJ7</accession>
<keyword evidence="1" id="KW-1133">Transmembrane helix</keyword>
<evidence type="ECO:0000256" key="1">
    <source>
        <dbReference type="SAM" id="Phobius"/>
    </source>
</evidence>
<name>A0A8E2ASJ7_9APHY</name>
<feature type="transmembrane region" description="Helical" evidence="1">
    <location>
        <begin position="16"/>
        <end position="39"/>
    </location>
</feature>
<organism evidence="2 3">
    <name type="scientific">Obba rivulosa</name>
    <dbReference type="NCBI Taxonomy" id="1052685"/>
    <lineage>
        <taxon>Eukaryota</taxon>
        <taxon>Fungi</taxon>
        <taxon>Dikarya</taxon>
        <taxon>Basidiomycota</taxon>
        <taxon>Agaricomycotina</taxon>
        <taxon>Agaricomycetes</taxon>
        <taxon>Polyporales</taxon>
        <taxon>Gelatoporiaceae</taxon>
        <taxon>Obba</taxon>
    </lineage>
</organism>
<feature type="transmembrane region" description="Helical" evidence="1">
    <location>
        <begin position="90"/>
        <end position="111"/>
    </location>
</feature>
<evidence type="ECO:0000313" key="2">
    <source>
        <dbReference type="EMBL" id="OCH87209.1"/>
    </source>
</evidence>
<protein>
    <submittedName>
        <fullName evidence="2">Uncharacterized protein</fullName>
    </submittedName>
</protein>
<keyword evidence="1" id="KW-0812">Transmembrane</keyword>
<dbReference type="EMBL" id="KV722494">
    <property type="protein sequence ID" value="OCH87209.1"/>
    <property type="molecule type" value="Genomic_DNA"/>
</dbReference>